<dbReference type="Gene3D" id="3.30.420.10">
    <property type="entry name" value="Ribonuclease H-like superfamily/Ribonuclease H"/>
    <property type="match status" value="1"/>
</dbReference>
<dbReference type="EMBL" id="JBHFQA010000004">
    <property type="protein sequence ID" value="KAL2099578.1"/>
    <property type="molecule type" value="Genomic_DNA"/>
</dbReference>
<accession>A0ABD1KKF2</accession>
<dbReference type="Proteomes" id="UP001591681">
    <property type="component" value="Unassembled WGS sequence"/>
</dbReference>
<reference evidence="2 3" key="1">
    <citation type="submission" date="2024-09" db="EMBL/GenBank/DDBJ databases">
        <title>A chromosome-level genome assembly of Gray's grenadier anchovy, Coilia grayii.</title>
        <authorList>
            <person name="Fu Z."/>
        </authorList>
    </citation>
    <scope>NUCLEOTIDE SEQUENCE [LARGE SCALE GENOMIC DNA]</scope>
    <source>
        <strain evidence="2">G4</strain>
        <tissue evidence="2">Muscle</tissue>
    </source>
</reference>
<sequence>MASRNPLSWSQQLVWVEYTHNSLTCSGTGMSPFQCVYGYQPPLFPSQEGEVSCPSVLANARRCRRTWARARAALLWAVTAYTVGANRRRTPAPLSRAGQKVWLSARDLPIWVESRKLAAWFLGPFTIEHVISPTAVRLRLPSTMRVHPMFHVSRVKPVCRSPLAPAAPPPPAPHLHCATSASLPAVRAGSSVFGGLGGLRSGGEVLGTCRQNPGPYPHHRVPSPASRAAGYPTVSAEGRSPGCPWSAWSRSCPVFLHLGVPAVQLPLSQPAPDLY</sequence>
<feature type="domain" description="Tf2-1-like SH3-like" evidence="1">
    <location>
        <begin position="98"/>
        <end position="157"/>
    </location>
</feature>
<evidence type="ECO:0000259" key="1">
    <source>
        <dbReference type="Pfam" id="PF24626"/>
    </source>
</evidence>
<proteinExistence type="predicted"/>
<name>A0ABD1KKF2_9TELE</name>
<dbReference type="InterPro" id="IPR056924">
    <property type="entry name" value="SH3_Tf2-1"/>
</dbReference>
<comment type="caution">
    <text evidence="2">The sequence shown here is derived from an EMBL/GenBank/DDBJ whole genome shotgun (WGS) entry which is preliminary data.</text>
</comment>
<protein>
    <recommendedName>
        <fullName evidence="1">Tf2-1-like SH3-like domain-containing protein</fullName>
    </recommendedName>
</protein>
<keyword evidence="3" id="KW-1185">Reference proteome</keyword>
<dbReference type="InterPro" id="IPR036397">
    <property type="entry name" value="RNaseH_sf"/>
</dbReference>
<evidence type="ECO:0000313" key="2">
    <source>
        <dbReference type="EMBL" id="KAL2099578.1"/>
    </source>
</evidence>
<dbReference type="Pfam" id="PF24626">
    <property type="entry name" value="SH3_Tf2-1"/>
    <property type="match status" value="1"/>
</dbReference>
<organism evidence="2 3">
    <name type="scientific">Coilia grayii</name>
    <name type="common">Gray's grenadier anchovy</name>
    <dbReference type="NCBI Taxonomy" id="363190"/>
    <lineage>
        <taxon>Eukaryota</taxon>
        <taxon>Metazoa</taxon>
        <taxon>Chordata</taxon>
        <taxon>Craniata</taxon>
        <taxon>Vertebrata</taxon>
        <taxon>Euteleostomi</taxon>
        <taxon>Actinopterygii</taxon>
        <taxon>Neopterygii</taxon>
        <taxon>Teleostei</taxon>
        <taxon>Clupei</taxon>
        <taxon>Clupeiformes</taxon>
        <taxon>Clupeoidei</taxon>
        <taxon>Engraulidae</taxon>
        <taxon>Coilinae</taxon>
        <taxon>Coilia</taxon>
    </lineage>
</organism>
<gene>
    <name evidence="2" type="ORF">ACEWY4_003972</name>
</gene>
<evidence type="ECO:0000313" key="3">
    <source>
        <dbReference type="Proteomes" id="UP001591681"/>
    </source>
</evidence>
<dbReference type="AlphaFoldDB" id="A0ABD1KKF2"/>